<dbReference type="HAMAP" id="MF_00735">
    <property type="entry name" value="Methyltr_PrmA"/>
    <property type="match status" value="1"/>
</dbReference>
<comment type="catalytic activity">
    <reaction evidence="6">
        <text>L-lysyl-[protein] + 3 S-adenosyl-L-methionine = N(6),N(6),N(6)-trimethyl-L-lysyl-[protein] + 3 S-adenosyl-L-homocysteine + 3 H(+)</text>
        <dbReference type="Rhea" id="RHEA:54192"/>
        <dbReference type="Rhea" id="RHEA-COMP:9752"/>
        <dbReference type="Rhea" id="RHEA-COMP:13826"/>
        <dbReference type="ChEBI" id="CHEBI:15378"/>
        <dbReference type="ChEBI" id="CHEBI:29969"/>
        <dbReference type="ChEBI" id="CHEBI:57856"/>
        <dbReference type="ChEBI" id="CHEBI:59789"/>
        <dbReference type="ChEBI" id="CHEBI:61961"/>
    </reaction>
</comment>
<comment type="caution">
    <text evidence="7">The sequence shown here is derived from an EMBL/GenBank/DDBJ whole genome shotgun (WGS) entry which is preliminary data.</text>
</comment>
<accession>A0A6B0Y351</accession>
<dbReference type="Pfam" id="PF06325">
    <property type="entry name" value="PrmA"/>
    <property type="match status" value="1"/>
</dbReference>
<dbReference type="GO" id="GO:0005840">
    <property type="term" value="C:ribosome"/>
    <property type="evidence" value="ECO:0007669"/>
    <property type="project" value="UniProtKB-KW"/>
</dbReference>
<feature type="binding site" evidence="6">
    <location>
        <position position="156"/>
    </location>
    <ligand>
        <name>S-adenosyl-L-methionine</name>
        <dbReference type="ChEBI" id="CHEBI:59789"/>
    </ligand>
</feature>
<gene>
    <name evidence="6" type="primary">prmA</name>
    <name evidence="7" type="ORF">F4Y60_10525</name>
</gene>
<dbReference type="EMBL" id="VXRY01000425">
    <property type="protein sequence ID" value="MXY34497.1"/>
    <property type="molecule type" value="Genomic_DNA"/>
</dbReference>
<name>A0A6B0Y351_9RHOB</name>
<dbReference type="PANTHER" id="PTHR43648">
    <property type="entry name" value="ELECTRON TRANSFER FLAVOPROTEIN BETA SUBUNIT LYSINE METHYLTRANSFERASE"/>
    <property type="match status" value="1"/>
</dbReference>
<evidence type="ECO:0000256" key="3">
    <source>
        <dbReference type="ARBA" id="ARBA00022603"/>
    </source>
</evidence>
<dbReference type="InterPro" id="IPR050078">
    <property type="entry name" value="Ribosomal_L11_MeTrfase_PrmA"/>
</dbReference>
<evidence type="ECO:0000313" key="7">
    <source>
        <dbReference type="EMBL" id="MXY34497.1"/>
    </source>
</evidence>
<dbReference type="CDD" id="cd02440">
    <property type="entry name" value="AdoMet_MTases"/>
    <property type="match status" value="1"/>
</dbReference>
<dbReference type="Gene3D" id="3.40.50.150">
    <property type="entry name" value="Vaccinia Virus protein VP39"/>
    <property type="match status" value="1"/>
</dbReference>
<dbReference type="GO" id="GO:0005737">
    <property type="term" value="C:cytoplasm"/>
    <property type="evidence" value="ECO:0007669"/>
    <property type="project" value="UniProtKB-SubCell"/>
</dbReference>
<keyword evidence="3 6" id="KW-0489">Methyltransferase</keyword>
<keyword evidence="4 6" id="KW-0808">Transferase</keyword>
<evidence type="ECO:0000256" key="5">
    <source>
        <dbReference type="ARBA" id="ARBA00022691"/>
    </source>
</evidence>
<proteinExistence type="inferred from homology"/>
<evidence type="ECO:0000256" key="4">
    <source>
        <dbReference type="ARBA" id="ARBA00022679"/>
    </source>
</evidence>
<dbReference type="AlphaFoldDB" id="A0A6B0Y351"/>
<dbReference type="GO" id="GO:0032259">
    <property type="term" value="P:methylation"/>
    <property type="evidence" value="ECO:0007669"/>
    <property type="project" value="UniProtKB-KW"/>
</dbReference>
<dbReference type="SUPFAM" id="SSF53335">
    <property type="entry name" value="S-adenosyl-L-methionine-dependent methyltransferases"/>
    <property type="match status" value="1"/>
</dbReference>
<sequence>METWTALTTLGDRERAETLGRALESLDPEPWGVGVTMLEDVGGTWEVGGYFVDAPDEIALALLAAAHGASEFTISKLPDVDWIAHVRRELAPVDAGRFLVHCGSGIETVPEGRILIRIESSMAFGTGHHGTTLGCLKALDRLAGNRAVIRRVADIGCGTAVLAIAAQLACGAKVLASDVDPVAVEVARTNLSANGVEDRVTLIEAAGFDDARLAGPFDLVLANILRDPLLGLAEDMAQALRAGGHAVLGGILVDQADHVVARYASSGFCLRVREDIGEWSTLTLARTRP</sequence>
<keyword evidence="2 6" id="KW-0963">Cytoplasm</keyword>
<organism evidence="7">
    <name type="scientific">Boseongicola sp. SB0664_bin_43</name>
    <dbReference type="NCBI Taxonomy" id="2604844"/>
    <lineage>
        <taxon>Bacteria</taxon>
        <taxon>Pseudomonadati</taxon>
        <taxon>Pseudomonadota</taxon>
        <taxon>Alphaproteobacteria</taxon>
        <taxon>Rhodobacterales</taxon>
        <taxon>Paracoccaceae</taxon>
        <taxon>Boseongicola</taxon>
    </lineage>
</organism>
<evidence type="ECO:0000256" key="6">
    <source>
        <dbReference type="HAMAP-Rule" id="MF_00735"/>
    </source>
</evidence>
<dbReference type="InterPro" id="IPR029063">
    <property type="entry name" value="SAM-dependent_MTases_sf"/>
</dbReference>
<comment type="similarity">
    <text evidence="1 6">Belongs to the methyltransferase superfamily. PrmA family.</text>
</comment>
<keyword evidence="5 6" id="KW-0949">S-adenosyl-L-methionine</keyword>
<dbReference type="EC" id="2.1.1.-" evidence="6"/>
<protein>
    <recommendedName>
        <fullName evidence="6">Ribosomal protein L11 methyltransferase</fullName>
        <shortName evidence="6">L11 Mtase</shortName>
        <ecNumber evidence="6">2.1.1.-</ecNumber>
    </recommendedName>
</protein>
<feature type="binding site" evidence="6">
    <location>
        <position position="132"/>
    </location>
    <ligand>
        <name>S-adenosyl-L-methionine</name>
        <dbReference type="ChEBI" id="CHEBI:59789"/>
    </ligand>
</feature>
<dbReference type="PANTHER" id="PTHR43648:SF1">
    <property type="entry name" value="ELECTRON TRANSFER FLAVOPROTEIN BETA SUBUNIT LYSINE METHYLTRANSFERASE"/>
    <property type="match status" value="1"/>
</dbReference>
<reference evidence="7" key="1">
    <citation type="submission" date="2019-09" db="EMBL/GenBank/DDBJ databases">
        <title>Characterisation of the sponge microbiome using genome-centric metagenomics.</title>
        <authorList>
            <person name="Engelberts J.P."/>
            <person name="Robbins S.J."/>
            <person name="De Goeij J.M."/>
            <person name="Aranda M."/>
            <person name="Bell S.C."/>
            <person name="Webster N.S."/>
        </authorList>
    </citation>
    <scope>NUCLEOTIDE SEQUENCE</scope>
    <source>
        <strain evidence="7">SB0664_bin_43</strain>
    </source>
</reference>
<feature type="binding site" evidence="6">
    <location>
        <position position="178"/>
    </location>
    <ligand>
        <name>S-adenosyl-L-methionine</name>
        <dbReference type="ChEBI" id="CHEBI:59789"/>
    </ligand>
</feature>
<dbReference type="InterPro" id="IPR004498">
    <property type="entry name" value="Ribosomal_PrmA_MeTrfase"/>
</dbReference>
<evidence type="ECO:0000256" key="1">
    <source>
        <dbReference type="ARBA" id="ARBA00009741"/>
    </source>
</evidence>
<feature type="binding site" evidence="6">
    <location>
        <position position="223"/>
    </location>
    <ligand>
        <name>S-adenosyl-L-methionine</name>
        <dbReference type="ChEBI" id="CHEBI:59789"/>
    </ligand>
</feature>
<evidence type="ECO:0000256" key="2">
    <source>
        <dbReference type="ARBA" id="ARBA00022490"/>
    </source>
</evidence>
<keyword evidence="7" id="KW-0687">Ribonucleoprotein</keyword>
<keyword evidence="7" id="KW-0689">Ribosomal protein</keyword>
<dbReference type="GO" id="GO:0008276">
    <property type="term" value="F:protein methyltransferase activity"/>
    <property type="evidence" value="ECO:0007669"/>
    <property type="project" value="UniProtKB-UniRule"/>
</dbReference>
<comment type="function">
    <text evidence="6">Methylates ribosomal protein L11.</text>
</comment>
<comment type="subcellular location">
    <subcellularLocation>
        <location evidence="6">Cytoplasm</location>
    </subcellularLocation>
</comment>